<dbReference type="InterPro" id="IPR014710">
    <property type="entry name" value="RmlC-like_jellyroll"/>
</dbReference>
<feature type="domain" description="HTH crp-type" evidence="5">
    <location>
        <begin position="128"/>
        <end position="201"/>
    </location>
</feature>
<dbReference type="PATRIC" id="fig|1727163.4.peg.2808"/>
<dbReference type="PROSITE" id="PS50042">
    <property type="entry name" value="CNMP_BINDING_3"/>
    <property type="match status" value="1"/>
</dbReference>
<dbReference type="RefSeq" id="WP_067548658.1">
    <property type="nucleotide sequence ID" value="NZ_CP012836.1"/>
</dbReference>
<dbReference type="Pfam" id="PF00027">
    <property type="entry name" value="cNMP_binding"/>
    <property type="match status" value="1"/>
</dbReference>
<keyword evidence="3" id="KW-0804">Transcription</keyword>
<evidence type="ECO:0000256" key="3">
    <source>
        <dbReference type="ARBA" id="ARBA00023163"/>
    </source>
</evidence>
<evidence type="ECO:0000256" key="1">
    <source>
        <dbReference type="ARBA" id="ARBA00023015"/>
    </source>
</evidence>
<dbReference type="Pfam" id="PF13545">
    <property type="entry name" value="HTH_Crp_2"/>
    <property type="match status" value="1"/>
</dbReference>
<dbReference type="KEGG" id="alm:AO498_13465"/>
<dbReference type="AlphaFoldDB" id="A0A142EQP6"/>
<dbReference type="SUPFAM" id="SSF46785">
    <property type="entry name" value="Winged helix' DNA-binding domain"/>
    <property type="match status" value="1"/>
</dbReference>
<reference evidence="6 7" key="2">
    <citation type="journal article" date="2016" name="Genome Announc.">
        <title>Complete Genome Sequence of Algoriphagus sp. Strain M8-2, Isolated from a Brackish Lake.</title>
        <authorList>
            <person name="Muraguchi Y."/>
            <person name="Kushimoto K."/>
            <person name="Ohtsubo Y."/>
            <person name="Suzuki T."/>
            <person name="Dohra H."/>
            <person name="Kimbara K."/>
            <person name="Shintani M."/>
        </authorList>
    </citation>
    <scope>NUCLEOTIDE SEQUENCE [LARGE SCALE GENOMIC DNA]</scope>
    <source>
        <strain evidence="6 7">M8-2</strain>
    </source>
</reference>
<dbReference type="InterPro" id="IPR000595">
    <property type="entry name" value="cNMP-bd_dom"/>
</dbReference>
<sequence length="203" mass="23325">MNQVNPIGMNRSFPYLKTLKKDEFVFLQNEEFKGYYLVKSGLVKTIRSHESGARAILSFKIQGELMGELVETELGKKHTYSAIALEDNTVVELIPFEDPSHLKLLRILENLQLEILQARTRLERILFQDAEQRIKLTLKDLALRMGRNFGGETLLKLPVTHEDLAILTDTSRQTVSMVLSGLKSQNKITYSRGRILFRNLETF</sequence>
<dbReference type="EMBL" id="CP012836">
    <property type="protein sequence ID" value="AMQ57451.1"/>
    <property type="molecule type" value="Genomic_DNA"/>
</dbReference>
<dbReference type="OrthoDB" id="9788438at2"/>
<evidence type="ECO:0000259" key="5">
    <source>
        <dbReference type="PROSITE" id="PS51063"/>
    </source>
</evidence>
<dbReference type="Gene3D" id="2.60.120.10">
    <property type="entry name" value="Jelly Rolls"/>
    <property type="match status" value="1"/>
</dbReference>
<proteinExistence type="predicted"/>
<dbReference type="InterPro" id="IPR036390">
    <property type="entry name" value="WH_DNA-bd_sf"/>
</dbReference>
<evidence type="ECO:0000259" key="4">
    <source>
        <dbReference type="PROSITE" id="PS50042"/>
    </source>
</evidence>
<keyword evidence="1" id="KW-0805">Transcription regulation</keyword>
<feature type="domain" description="Cyclic nucleotide-binding" evidence="4">
    <location>
        <begin position="15"/>
        <end position="93"/>
    </location>
</feature>
<keyword evidence="2" id="KW-0238">DNA-binding</keyword>
<protein>
    <recommendedName>
        <fullName evidence="8">Crp/Fnr family transcriptional regulator</fullName>
    </recommendedName>
</protein>
<accession>A0A142EQP6</accession>
<dbReference type="InterPro" id="IPR018490">
    <property type="entry name" value="cNMP-bd_dom_sf"/>
</dbReference>
<dbReference type="Proteomes" id="UP000073816">
    <property type="component" value="Chromosome"/>
</dbReference>
<organism evidence="6 7">
    <name type="scientific">Algoriphagus sanaruensis</name>
    <dbReference type="NCBI Taxonomy" id="1727163"/>
    <lineage>
        <taxon>Bacteria</taxon>
        <taxon>Pseudomonadati</taxon>
        <taxon>Bacteroidota</taxon>
        <taxon>Cytophagia</taxon>
        <taxon>Cytophagales</taxon>
        <taxon>Cyclobacteriaceae</taxon>
        <taxon>Algoriphagus</taxon>
    </lineage>
</organism>
<evidence type="ECO:0000256" key="2">
    <source>
        <dbReference type="ARBA" id="ARBA00023125"/>
    </source>
</evidence>
<keyword evidence="7" id="KW-1185">Reference proteome</keyword>
<dbReference type="InterPro" id="IPR012318">
    <property type="entry name" value="HTH_CRP"/>
</dbReference>
<dbReference type="STRING" id="1727163.AO498_13465"/>
<dbReference type="SUPFAM" id="SSF51206">
    <property type="entry name" value="cAMP-binding domain-like"/>
    <property type="match status" value="1"/>
</dbReference>
<gene>
    <name evidence="6" type="ORF">AO498_13465</name>
</gene>
<dbReference type="CDD" id="cd00038">
    <property type="entry name" value="CAP_ED"/>
    <property type="match status" value="1"/>
</dbReference>
<evidence type="ECO:0000313" key="7">
    <source>
        <dbReference type="Proteomes" id="UP000073816"/>
    </source>
</evidence>
<evidence type="ECO:0000313" key="6">
    <source>
        <dbReference type="EMBL" id="AMQ57451.1"/>
    </source>
</evidence>
<name>A0A142EQP6_9BACT</name>
<dbReference type="GO" id="GO:0006355">
    <property type="term" value="P:regulation of DNA-templated transcription"/>
    <property type="evidence" value="ECO:0007669"/>
    <property type="project" value="InterPro"/>
</dbReference>
<dbReference type="PROSITE" id="PS51063">
    <property type="entry name" value="HTH_CRP_2"/>
    <property type="match status" value="1"/>
</dbReference>
<evidence type="ECO:0008006" key="8">
    <source>
        <dbReference type="Google" id="ProtNLM"/>
    </source>
</evidence>
<dbReference type="GO" id="GO:0003677">
    <property type="term" value="F:DNA binding"/>
    <property type="evidence" value="ECO:0007669"/>
    <property type="project" value="UniProtKB-KW"/>
</dbReference>
<reference evidence="7" key="1">
    <citation type="submission" date="2015-09" db="EMBL/GenBank/DDBJ databases">
        <title>Complete sequence of Algoriphagus sp. M8-2.</title>
        <authorList>
            <person name="Shintani M."/>
        </authorList>
    </citation>
    <scope>NUCLEOTIDE SEQUENCE [LARGE SCALE GENOMIC DNA]</scope>
    <source>
        <strain evidence="7">M8-2</strain>
    </source>
</reference>